<dbReference type="GO" id="GO:0072583">
    <property type="term" value="P:clathrin-dependent endocytosis"/>
    <property type="evidence" value="ECO:0007669"/>
    <property type="project" value="TreeGrafter"/>
</dbReference>
<feature type="region of interest" description="Disordered" evidence="2">
    <location>
        <begin position="257"/>
        <end position="290"/>
    </location>
</feature>
<dbReference type="EMBL" id="KZ502211">
    <property type="protein sequence ID" value="PKU81786.1"/>
    <property type="molecule type" value="Genomic_DNA"/>
</dbReference>
<feature type="region of interest" description="Disordered" evidence="2">
    <location>
        <begin position="1082"/>
        <end position="1119"/>
    </location>
</feature>
<dbReference type="Gene3D" id="1.10.287.110">
    <property type="entry name" value="DnaJ domain"/>
    <property type="match status" value="1"/>
</dbReference>
<evidence type="ECO:0000256" key="2">
    <source>
        <dbReference type="SAM" id="MobiDB-lite"/>
    </source>
</evidence>
<sequence length="1273" mass="142374">MEELSSTRHWGKKPHGSAVFARSTYDDFFGGQPRHTTPFPARFEDYCEIFGSAASVSSIPMLDLPPADDDFAASGDGDRRVRVDYSEIFGGLSGDCFTVSYEELFGGSNGSGVSSLDGRVRWGVLSGEQANEASEHLLEGYSKDHLSNLEIGEVASVPNHSDDVSSKQFSMSYHKTSWGITDDLISEKTSPAKFDALPEFTAVIDACDPVLEKKTQKVNEGTTNNTDNKRYIHDRGQENEAPSNSSCNAANSENLKVDQLPPSESNCDSLLDAPENEKHHSRSSSYHSVSSGDVYLSDVEYLNISEISLQTKPLQGPPPSRSPPQLIKKPEHLEKVHTDCSSNTEEGSLLKPKLKYHMNSSCGATKIHAIDESMEGNSFCNHNDMDLSSAAAASVAAVKVAMEQAQAQLKIAKELMDRKRDKYKRKVGEPKAMTCEDDGSDHEVELKSYSKVKYPNNLLKRINSINECTFLEREEIRNAGTTLNHEKKGRFSTSGENQPQVTPDEISGEWKTEKNYYELIRNGSLLSEDKDNYMHENEKKVKAAMYGCQDIYKDSKNGEQSFEVLENQKSSEASCSVEKLENDHNLYGANMDYIKESNKNVVHAIMEDFLHKGSASKLNDAYGCHLLDDTQNEGDVHEDNATKDNDNPSNSAVGSCLSKDSEEIFQASNSRFGLGVDNGFCEETKFNAAEEIFRDVGNKEEIHVSHVNFELNKSHEVFKDANEAVFQGRSDDEIMVSDGFCSNNTTEKIDATEETKKLNENECMKYLISSNASICMDKDNNNIAENEEVNGLQANEEGCIFKKKELEQEAIHNANGLENGKEIKDARIEHQEDESMGSDRNQELHNFEFLAAAEKDCTEKGSENTLDVPVACNLGGNKFISTSTKEFCQQCEESAPETILLRKEAKSLSKAPDITEVGLAEVAENHKHSIHIDEEENKNVHIEKESDKERAIKLEEKEREKEREKDRIGVERANHDAHQRALAESRERAERIAVERVTAEARQRALADAREKAGKAAEAEKASREARLRAERAAVERATEEARKRAIEKALAEKAAAEARSRMRKGNATAYFKADHIKEDSETRRKSSCEILQNTHSQSSCSTNGQRYSDSCDNGGSESKLRCKARQERQQRTAERAAKALAEKNLRDCLAQREQAERDRFAESLDAEVRRWSNGKDGNLRALLSTLQYILGSDSGWQPIPLTDVLTAAAVKKAYRKATLCVHPDKLQQRRATIQQKYICEKVFDLLKIPWLSLYIGLLNLQEAWNKFNSEER</sequence>
<dbReference type="GO" id="GO:0072318">
    <property type="term" value="P:clathrin coat disassembly"/>
    <property type="evidence" value="ECO:0007669"/>
    <property type="project" value="TreeGrafter"/>
</dbReference>
<feature type="region of interest" description="Disordered" evidence="2">
    <location>
        <begin position="485"/>
        <end position="505"/>
    </location>
</feature>
<feature type="coiled-coil region" evidence="1">
    <location>
        <begin position="1016"/>
        <end position="1045"/>
    </location>
</feature>
<reference evidence="3 4" key="2">
    <citation type="journal article" date="2017" name="Nature">
        <title>The Apostasia genome and the evolution of orchids.</title>
        <authorList>
            <person name="Zhang G.Q."/>
            <person name="Liu K.W."/>
            <person name="Li Z."/>
            <person name="Lohaus R."/>
            <person name="Hsiao Y.Y."/>
            <person name="Niu S.C."/>
            <person name="Wang J.Y."/>
            <person name="Lin Y.C."/>
            <person name="Xu Q."/>
            <person name="Chen L.J."/>
            <person name="Yoshida K."/>
            <person name="Fujiwara S."/>
            <person name="Wang Z.W."/>
            <person name="Zhang Y.Q."/>
            <person name="Mitsuda N."/>
            <person name="Wang M."/>
            <person name="Liu G.H."/>
            <person name="Pecoraro L."/>
            <person name="Huang H.X."/>
            <person name="Xiao X.J."/>
            <person name="Lin M."/>
            <person name="Wu X.Y."/>
            <person name="Wu W.L."/>
            <person name="Chen Y.Y."/>
            <person name="Chang S.B."/>
            <person name="Sakamoto S."/>
            <person name="Ohme-Takagi M."/>
            <person name="Yagi M."/>
            <person name="Zeng S.J."/>
            <person name="Shen C.Y."/>
            <person name="Yeh C.M."/>
            <person name="Luo Y.B."/>
            <person name="Tsai W.C."/>
            <person name="Van de Peer Y."/>
            <person name="Liu Z.J."/>
        </authorList>
    </citation>
    <scope>NUCLEOTIDE SEQUENCE [LARGE SCALE GENOMIC DNA]</scope>
    <source>
        <tissue evidence="3">The whole plant</tissue>
    </source>
</reference>
<dbReference type="AlphaFoldDB" id="A0A2I0X1J8"/>
<dbReference type="PANTHER" id="PTHR23172:SF87">
    <property type="entry name" value="CHAPERONE DNAJ-DOMAIN SUPERFAMILY PROTEIN"/>
    <property type="match status" value="1"/>
</dbReference>
<feature type="region of interest" description="Disordered" evidence="2">
    <location>
        <begin position="633"/>
        <end position="654"/>
    </location>
</feature>
<dbReference type="PANTHER" id="PTHR23172">
    <property type="entry name" value="AUXILIN/CYCLIN G-ASSOCIATED KINASE-RELATED"/>
    <property type="match status" value="1"/>
</dbReference>
<proteinExistence type="predicted"/>
<keyword evidence="1" id="KW-0175">Coiled coil</keyword>
<feature type="region of interest" description="Disordered" evidence="2">
    <location>
        <begin position="942"/>
        <end position="967"/>
    </location>
</feature>
<dbReference type="GO" id="GO:0030276">
    <property type="term" value="F:clathrin binding"/>
    <property type="evidence" value="ECO:0007669"/>
    <property type="project" value="TreeGrafter"/>
</dbReference>
<evidence type="ECO:0000313" key="3">
    <source>
        <dbReference type="EMBL" id="PKU81786.1"/>
    </source>
</evidence>
<name>A0A2I0X1J8_9ASPA</name>
<accession>A0A2I0X1J8</accession>
<dbReference type="InterPro" id="IPR036869">
    <property type="entry name" value="J_dom_sf"/>
</dbReference>
<dbReference type="STRING" id="906689.A0A2I0X1J8"/>
<evidence type="ECO:0000313" key="4">
    <source>
        <dbReference type="Proteomes" id="UP000233837"/>
    </source>
</evidence>
<feature type="compositionally biased region" description="Polar residues" evidence="2">
    <location>
        <begin position="491"/>
        <end position="501"/>
    </location>
</feature>
<dbReference type="GO" id="GO:0005737">
    <property type="term" value="C:cytoplasm"/>
    <property type="evidence" value="ECO:0007669"/>
    <property type="project" value="TreeGrafter"/>
</dbReference>
<dbReference type="SUPFAM" id="SSF46565">
    <property type="entry name" value="Chaperone J-domain"/>
    <property type="match status" value="1"/>
</dbReference>
<feature type="coiled-coil region" evidence="1">
    <location>
        <begin position="1124"/>
        <end position="1159"/>
    </location>
</feature>
<gene>
    <name evidence="3" type="ORF">MA16_Dca003802</name>
</gene>
<keyword evidence="4" id="KW-1185">Reference proteome</keyword>
<dbReference type="Proteomes" id="UP000233837">
    <property type="component" value="Unassembled WGS sequence"/>
</dbReference>
<evidence type="ECO:0000256" key="1">
    <source>
        <dbReference type="SAM" id="Coils"/>
    </source>
</evidence>
<feature type="coiled-coil region" evidence="1">
    <location>
        <begin position="395"/>
        <end position="422"/>
    </location>
</feature>
<organism evidence="3 4">
    <name type="scientific">Dendrobium catenatum</name>
    <dbReference type="NCBI Taxonomy" id="906689"/>
    <lineage>
        <taxon>Eukaryota</taxon>
        <taxon>Viridiplantae</taxon>
        <taxon>Streptophyta</taxon>
        <taxon>Embryophyta</taxon>
        <taxon>Tracheophyta</taxon>
        <taxon>Spermatophyta</taxon>
        <taxon>Magnoliopsida</taxon>
        <taxon>Liliopsida</taxon>
        <taxon>Asparagales</taxon>
        <taxon>Orchidaceae</taxon>
        <taxon>Epidendroideae</taxon>
        <taxon>Malaxideae</taxon>
        <taxon>Dendrobiinae</taxon>
        <taxon>Dendrobium</taxon>
    </lineage>
</organism>
<dbReference type="GO" id="GO:0031982">
    <property type="term" value="C:vesicle"/>
    <property type="evidence" value="ECO:0007669"/>
    <property type="project" value="TreeGrafter"/>
</dbReference>
<feature type="compositionally biased region" description="Polar residues" evidence="2">
    <location>
        <begin position="1090"/>
        <end position="1117"/>
    </location>
</feature>
<feature type="compositionally biased region" description="Basic and acidic residues" evidence="2">
    <location>
        <begin position="634"/>
        <end position="646"/>
    </location>
</feature>
<reference evidence="3 4" key="1">
    <citation type="journal article" date="2016" name="Sci. Rep.">
        <title>The Dendrobium catenatum Lindl. genome sequence provides insights into polysaccharide synthase, floral development and adaptive evolution.</title>
        <authorList>
            <person name="Zhang G.Q."/>
            <person name="Xu Q."/>
            <person name="Bian C."/>
            <person name="Tsai W.C."/>
            <person name="Yeh C.M."/>
            <person name="Liu K.W."/>
            <person name="Yoshida K."/>
            <person name="Zhang L.S."/>
            <person name="Chang S.B."/>
            <person name="Chen F."/>
            <person name="Shi Y."/>
            <person name="Su Y.Y."/>
            <person name="Zhang Y.Q."/>
            <person name="Chen L.J."/>
            <person name="Yin Y."/>
            <person name="Lin M."/>
            <person name="Huang H."/>
            <person name="Deng H."/>
            <person name="Wang Z.W."/>
            <person name="Zhu S.L."/>
            <person name="Zhao X."/>
            <person name="Deng C."/>
            <person name="Niu S.C."/>
            <person name="Huang J."/>
            <person name="Wang M."/>
            <person name="Liu G.H."/>
            <person name="Yang H.J."/>
            <person name="Xiao X.J."/>
            <person name="Hsiao Y.Y."/>
            <person name="Wu W.L."/>
            <person name="Chen Y.Y."/>
            <person name="Mitsuda N."/>
            <person name="Ohme-Takagi M."/>
            <person name="Luo Y.B."/>
            <person name="Van de Peer Y."/>
            <person name="Liu Z.J."/>
        </authorList>
    </citation>
    <scope>NUCLEOTIDE SEQUENCE [LARGE SCALE GENOMIC DNA]</scope>
    <source>
        <tissue evidence="3">The whole plant</tissue>
    </source>
</reference>
<protein>
    <submittedName>
        <fullName evidence="3">Auxilin-related protein 2</fullName>
    </submittedName>
</protein>